<dbReference type="Proteomes" id="UP000218542">
    <property type="component" value="Unassembled WGS sequence"/>
</dbReference>
<accession>A0A286TTC3</accession>
<reference evidence="1 2" key="1">
    <citation type="journal article" date="2017" name="Environ. Microbiol. Rep.">
        <title>Genetic diversity of marine anaerobic ammonium-oxidizing bacteria as revealed by genomic and proteomic analyses of 'Candidatus Scalindua japonica'.</title>
        <authorList>
            <person name="Oshiki M."/>
            <person name="Mizuto K."/>
            <person name="Kimura Z."/>
            <person name="Kindaichi T."/>
            <person name="Satoh H."/>
            <person name="Okabe S."/>
        </authorList>
    </citation>
    <scope>NUCLEOTIDE SEQUENCE [LARGE SCALE GENOMIC DNA]</scope>
    <source>
        <strain evidence="2">husup-a2</strain>
    </source>
</reference>
<keyword evidence="2" id="KW-1185">Reference proteome</keyword>
<dbReference type="EMBL" id="BAOS01000001">
    <property type="protein sequence ID" value="GAX59105.1"/>
    <property type="molecule type" value="Genomic_DNA"/>
</dbReference>
<comment type="caution">
    <text evidence="1">The sequence shown here is derived from an EMBL/GenBank/DDBJ whole genome shotgun (WGS) entry which is preliminary data.</text>
</comment>
<protein>
    <submittedName>
        <fullName evidence="1">Chemotaxis protein histidine kinase and related kinases</fullName>
    </submittedName>
</protein>
<keyword evidence="1" id="KW-0418">Kinase</keyword>
<name>A0A286TTC3_9BACT</name>
<dbReference type="OrthoDB" id="9900177at2"/>
<evidence type="ECO:0000313" key="2">
    <source>
        <dbReference type="Proteomes" id="UP000218542"/>
    </source>
</evidence>
<dbReference type="GO" id="GO:0016301">
    <property type="term" value="F:kinase activity"/>
    <property type="evidence" value="ECO:0007669"/>
    <property type="project" value="UniProtKB-KW"/>
</dbReference>
<organism evidence="1 2">
    <name type="scientific">Candidatus Scalindua japonica</name>
    <dbReference type="NCBI Taxonomy" id="1284222"/>
    <lineage>
        <taxon>Bacteria</taxon>
        <taxon>Pseudomonadati</taxon>
        <taxon>Planctomycetota</taxon>
        <taxon>Candidatus Brocadiia</taxon>
        <taxon>Candidatus Brocadiales</taxon>
        <taxon>Candidatus Scalinduaceae</taxon>
        <taxon>Candidatus Scalindua</taxon>
    </lineage>
</organism>
<sequence>MKFTDLILQKIVFEARYKQGYRFLDRCGETMIDVENKIKGWIAGEAVPTGGSMVNELENMFFNFNSSKLDLSQHYTNISNYKNFIDYSYKFFDITKKNLGLKEYSRFGLRFWFLYPVDSMEKGRNILHKSHIFRENKEVENIFGKKVKDKSAVIVLEEEEKGIRVSLALALKKGMDIKIEQSEPMSTRPHELPRGQKEALMKQLKKIKKKKEDPDIAILLDIDNYINNPQAEYLNNFINESIETTETNVIKVLEDRV</sequence>
<proteinExistence type="predicted"/>
<evidence type="ECO:0000313" key="1">
    <source>
        <dbReference type="EMBL" id="GAX59105.1"/>
    </source>
</evidence>
<dbReference type="AlphaFoldDB" id="A0A286TTC3"/>
<gene>
    <name evidence="1" type="ORF">SCALIN_C01_0036</name>
</gene>
<keyword evidence="1" id="KW-0808">Transferase</keyword>
<dbReference type="RefSeq" id="WP_096892250.1">
    <property type="nucleotide sequence ID" value="NZ_BAOS01000001.1"/>
</dbReference>